<dbReference type="EMBL" id="PXYK01000005">
    <property type="protein sequence ID" value="PSJ63429.1"/>
    <property type="molecule type" value="Genomic_DNA"/>
</dbReference>
<keyword evidence="4" id="KW-1185">Reference proteome</keyword>
<organism evidence="3 4">
    <name type="scientific">Kumtagia ephedrae</name>
    <dbReference type="NCBI Taxonomy" id="2116701"/>
    <lineage>
        <taxon>Bacteria</taxon>
        <taxon>Pseudomonadati</taxon>
        <taxon>Pseudomonadota</taxon>
        <taxon>Alphaproteobacteria</taxon>
        <taxon>Hyphomicrobiales</taxon>
        <taxon>Phyllobacteriaceae</taxon>
        <taxon>Kumtagia</taxon>
    </lineage>
</organism>
<feature type="signal peptide" evidence="1">
    <location>
        <begin position="1"/>
        <end position="20"/>
    </location>
</feature>
<keyword evidence="1" id="KW-0732">Signal</keyword>
<evidence type="ECO:0000259" key="2">
    <source>
        <dbReference type="Pfam" id="PF13488"/>
    </source>
</evidence>
<gene>
    <name evidence="3" type="ORF">C7I84_07315</name>
</gene>
<feature type="chain" id="PRO_5015105669" description="Glycine zipper domain-containing protein" evidence="1">
    <location>
        <begin position="21"/>
        <end position="83"/>
    </location>
</feature>
<comment type="caution">
    <text evidence="3">The sequence shown here is derived from an EMBL/GenBank/DDBJ whole genome shotgun (WGS) entry which is preliminary data.</text>
</comment>
<dbReference type="PROSITE" id="PS51257">
    <property type="entry name" value="PROKAR_LIPOPROTEIN"/>
    <property type="match status" value="1"/>
</dbReference>
<name>A0A2P7SLQ3_9HYPH</name>
<evidence type="ECO:0000313" key="3">
    <source>
        <dbReference type="EMBL" id="PSJ63429.1"/>
    </source>
</evidence>
<sequence>MRKMVLALAAVAALAGCTTAEKDAALGGTAGAVIGGLATGDAGGALVGGAIGAVSGVLIGKATRTGWCVYRDHRGRLYEARCR</sequence>
<dbReference type="RefSeq" id="WP_106771491.1">
    <property type="nucleotide sequence ID" value="NZ_PXYK01000005.1"/>
</dbReference>
<feature type="domain" description="Glycine zipper" evidence="2">
    <location>
        <begin position="24"/>
        <end position="63"/>
    </location>
</feature>
<dbReference type="Pfam" id="PF13488">
    <property type="entry name" value="Gly-zipper_Omp"/>
    <property type="match status" value="1"/>
</dbReference>
<dbReference type="InterPro" id="IPR039567">
    <property type="entry name" value="Gly-zipper"/>
</dbReference>
<evidence type="ECO:0000313" key="4">
    <source>
        <dbReference type="Proteomes" id="UP000241229"/>
    </source>
</evidence>
<evidence type="ECO:0000256" key="1">
    <source>
        <dbReference type="SAM" id="SignalP"/>
    </source>
</evidence>
<dbReference type="Proteomes" id="UP000241229">
    <property type="component" value="Unassembled WGS sequence"/>
</dbReference>
<protein>
    <recommendedName>
        <fullName evidence="2">Glycine zipper domain-containing protein</fullName>
    </recommendedName>
</protein>
<dbReference type="AlphaFoldDB" id="A0A2P7SLQ3"/>
<reference evidence="3 4" key="1">
    <citation type="submission" date="2018-03" db="EMBL/GenBank/DDBJ databases">
        <title>The draft genome of Mesorhizobium sp. 6GN-30.</title>
        <authorList>
            <person name="Liu L."/>
            <person name="Li L."/>
            <person name="Wang T."/>
            <person name="Zhang X."/>
            <person name="Liang L."/>
        </authorList>
    </citation>
    <scope>NUCLEOTIDE SEQUENCE [LARGE SCALE GENOMIC DNA]</scope>
    <source>
        <strain evidence="3 4">6GN30</strain>
    </source>
</reference>
<proteinExistence type="predicted"/>
<accession>A0A2P7SLQ3</accession>